<evidence type="ECO:0000313" key="16">
    <source>
        <dbReference type="EMBL" id="RED84086.1"/>
    </source>
</evidence>
<evidence type="ECO:0000259" key="15">
    <source>
        <dbReference type="Pfam" id="PF00137"/>
    </source>
</evidence>
<evidence type="ECO:0000256" key="5">
    <source>
        <dbReference type="ARBA" id="ARBA00022547"/>
    </source>
</evidence>
<keyword evidence="5 14" id="KW-0138">CF(0)</keyword>
<keyword evidence="7 14" id="KW-0375">Hydrogen ion transport</keyword>
<dbReference type="GO" id="GO:0046933">
    <property type="term" value="F:proton-transporting ATP synthase activity, rotational mechanism"/>
    <property type="evidence" value="ECO:0007669"/>
    <property type="project" value="UniProtKB-UniRule"/>
</dbReference>
<feature type="domain" description="V-ATPase proteolipid subunit C-like" evidence="15">
    <location>
        <begin position="6"/>
        <end position="69"/>
    </location>
</feature>
<evidence type="ECO:0000256" key="1">
    <source>
        <dbReference type="ARBA" id="ARBA00004141"/>
    </source>
</evidence>
<comment type="caution">
    <text evidence="14">Lacks conserved residue(s) required for the propagation of feature annotation.</text>
</comment>
<keyword evidence="4 14" id="KW-1003">Cell membrane</keyword>
<evidence type="ECO:0000313" key="17">
    <source>
        <dbReference type="Proteomes" id="UP000256977"/>
    </source>
</evidence>
<dbReference type="HAMAP" id="MF_01396">
    <property type="entry name" value="ATP_synth_c_bact"/>
    <property type="match status" value="1"/>
</dbReference>
<dbReference type="AlphaFoldDB" id="A0A3D9KEZ5"/>
<dbReference type="NCBIfam" id="NF005363">
    <property type="entry name" value="PRK06876.1"/>
    <property type="match status" value="1"/>
</dbReference>
<dbReference type="InterPro" id="IPR000454">
    <property type="entry name" value="ATP_synth_F0_csu"/>
</dbReference>
<feature type="site" description="Reversibly protonated during proton transport" evidence="14">
    <location>
        <position position="56"/>
    </location>
</feature>
<accession>A0A3D9KEZ5</accession>
<dbReference type="InterPro" id="IPR002379">
    <property type="entry name" value="ATPase_proteolipid_c-like_dom"/>
</dbReference>
<dbReference type="InterPro" id="IPR038662">
    <property type="entry name" value="ATP_synth_F0_csu_sf"/>
</dbReference>
<dbReference type="Pfam" id="PF00137">
    <property type="entry name" value="ATP-synt_C"/>
    <property type="match status" value="1"/>
</dbReference>
<evidence type="ECO:0000256" key="10">
    <source>
        <dbReference type="ARBA" id="ARBA00023121"/>
    </source>
</evidence>
<comment type="similarity">
    <text evidence="2 14">Belongs to the ATPase C chain family.</text>
</comment>
<sequence>MVYGLLAAAIVFGLGAFGASIGNGMIFSKTIEGISRQPELRGSLQTTAFIGVGLVEALPIISLVLAFILMGQAE</sequence>
<feature type="transmembrane region" description="Helical" evidence="14">
    <location>
        <begin position="48"/>
        <end position="70"/>
    </location>
</feature>
<dbReference type="PROSITE" id="PS00605">
    <property type="entry name" value="ATPASE_C"/>
    <property type="match status" value="1"/>
</dbReference>
<evidence type="ECO:0000256" key="9">
    <source>
        <dbReference type="ARBA" id="ARBA00023065"/>
    </source>
</evidence>
<dbReference type="FunFam" id="1.20.20.10:FF:000004">
    <property type="entry name" value="ATP synthase subunit c"/>
    <property type="match status" value="1"/>
</dbReference>
<dbReference type="InterPro" id="IPR020537">
    <property type="entry name" value="ATP_synth_F0_csu_DDCD_BS"/>
</dbReference>
<proteinExistence type="inferred from homology"/>
<keyword evidence="11 14" id="KW-0472">Membrane</keyword>
<evidence type="ECO:0000256" key="12">
    <source>
        <dbReference type="ARBA" id="ARBA00023310"/>
    </source>
</evidence>
<comment type="function">
    <text evidence="13 14">F(1)F(0) ATP synthase produces ATP from ADP in the presence of a proton or sodium gradient. F-type ATPases consist of two structural domains, F(1) containing the extramembraneous catalytic core and F(0) containing the membrane proton channel, linked together by a central stalk and a peripheral stalk. During catalysis, ATP synthesis in the catalytic domain of F(1) is coupled via a rotary mechanism of the central stalk subunits to proton translocation.</text>
</comment>
<reference evidence="16 17" key="1">
    <citation type="submission" date="2018-07" db="EMBL/GenBank/DDBJ databases">
        <title>Genomic Encyclopedia of Type Strains, Phase III (KMG-III): the genomes of soil and plant-associated and newly described type strains.</title>
        <authorList>
            <person name="Whitman W."/>
        </authorList>
    </citation>
    <scope>NUCLEOTIDE SEQUENCE [LARGE SCALE GENOMIC DNA]</scope>
    <source>
        <strain evidence="16 17">CECT 7287</strain>
    </source>
</reference>
<dbReference type="SUPFAM" id="SSF81333">
    <property type="entry name" value="F1F0 ATP synthase subunit C"/>
    <property type="match status" value="1"/>
</dbReference>
<keyword evidence="17" id="KW-1185">Reference proteome</keyword>
<evidence type="ECO:0000256" key="11">
    <source>
        <dbReference type="ARBA" id="ARBA00023136"/>
    </source>
</evidence>
<dbReference type="GO" id="GO:0005886">
    <property type="term" value="C:plasma membrane"/>
    <property type="evidence" value="ECO:0007669"/>
    <property type="project" value="UniProtKB-SubCell"/>
</dbReference>
<evidence type="ECO:0000256" key="6">
    <source>
        <dbReference type="ARBA" id="ARBA00022692"/>
    </source>
</evidence>
<dbReference type="Gene3D" id="1.20.20.10">
    <property type="entry name" value="F1F0 ATP synthase subunit C"/>
    <property type="match status" value="1"/>
</dbReference>
<dbReference type="OrthoDB" id="2357540at2"/>
<keyword evidence="8 14" id="KW-1133">Transmembrane helix</keyword>
<organism evidence="16 17">
    <name type="scientific">Cohnella phaseoli</name>
    <dbReference type="NCBI Taxonomy" id="456490"/>
    <lineage>
        <taxon>Bacteria</taxon>
        <taxon>Bacillati</taxon>
        <taxon>Bacillota</taxon>
        <taxon>Bacilli</taxon>
        <taxon>Bacillales</taxon>
        <taxon>Paenibacillaceae</taxon>
        <taxon>Cohnella</taxon>
    </lineage>
</organism>
<evidence type="ECO:0000256" key="14">
    <source>
        <dbReference type="HAMAP-Rule" id="MF_01396"/>
    </source>
</evidence>
<dbReference type="GO" id="GO:0008289">
    <property type="term" value="F:lipid binding"/>
    <property type="evidence" value="ECO:0007669"/>
    <property type="project" value="UniProtKB-KW"/>
</dbReference>
<evidence type="ECO:0000256" key="13">
    <source>
        <dbReference type="ARBA" id="ARBA00025198"/>
    </source>
</evidence>
<dbReference type="CDD" id="cd18185">
    <property type="entry name" value="ATP-synt_Fo_c_ATPE"/>
    <property type="match status" value="1"/>
</dbReference>
<evidence type="ECO:0000256" key="8">
    <source>
        <dbReference type="ARBA" id="ARBA00022989"/>
    </source>
</evidence>
<dbReference type="InterPro" id="IPR005953">
    <property type="entry name" value="ATP_synth_csu_bac/chlpt"/>
</dbReference>
<dbReference type="InterPro" id="IPR035921">
    <property type="entry name" value="F/V-ATP_Csub_sf"/>
</dbReference>
<evidence type="ECO:0000256" key="7">
    <source>
        <dbReference type="ARBA" id="ARBA00022781"/>
    </source>
</evidence>
<protein>
    <recommendedName>
        <fullName evidence="14">ATP synthase subunit c</fullName>
    </recommendedName>
    <alternativeName>
        <fullName evidence="14">ATP synthase F(0) sector subunit c</fullName>
    </alternativeName>
    <alternativeName>
        <fullName evidence="14">F-type ATPase subunit c</fullName>
        <shortName evidence="14">F-ATPase subunit c</shortName>
    </alternativeName>
    <alternativeName>
        <fullName evidence="14">Lipid-binding protein</fullName>
    </alternativeName>
</protein>
<keyword evidence="3 14" id="KW-0813">Transport</keyword>
<dbReference type="PRINTS" id="PR00124">
    <property type="entry name" value="ATPASEC"/>
</dbReference>
<keyword evidence="10 14" id="KW-0446">Lipid-binding</keyword>
<keyword evidence="12 14" id="KW-0066">ATP synthesis</keyword>
<gene>
    <name evidence="14" type="primary">atpE</name>
    <name evidence="16" type="ORF">DFP98_107194</name>
</gene>
<dbReference type="RefSeq" id="WP_094047624.1">
    <property type="nucleotide sequence ID" value="NZ_QRDZ01000007.1"/>
</dbReference>
<evidence type="ECO:0000256" key="3">
    <source>
        <dbReference type="ARBA" id="ARBA00022448"/>
    </source>
</evidence>
<evidence type="ECO:0000256" key="4">
    <source>
        <dbReference type="ARBA" id="ARBA00022475"/>
    </source>
</evidence>
<comment type="subcellular location">
    <subcellularLocation>
        <location evidence="14">Cell membrane</location>
        <topology evidence="14">Multi-pass membrane protein</topology>
    </subcellularLocation>
    <subcellularLocation>
        <location evidence="1">Membrane</location>
        <topology evidence="1">Multi-pass membrane protein</topology>
    </subcellularLocation>
</comment>
<dbReference type="GO" id="GO:0033177">
    <property type="term" value="C:proton-transporting two-sector ATPase complex, proton-transporting domain"/>
    <property type="evidence" value="ECO:0007669"/>
    <property type="project" value="InterPro"/>
</dbReference>
<keyword evidence="6 14" id="KW-0812">Transmembrane</keyword>
<dbReference type="Proteomes" id="UP000256977">
    <property type="component" value="Unassembled WGS sequence"/>
</dbReference>
<dbReference type="NCBIfam" id="TIGR01260">
    <property type="entry name" value="ATP_synt_c"/>
    <property type="match status" value="1"/>
</dbReference>
<comment type="function">
    <text evidence="14">Key component of the F(0) channel; it plays a direct role in translocation across the membrane. A homomeric c-ring of between 10-14 subunits forms the central stalk rotor element with the F(1) delta and epsilon subunits.</text>
</comment>
<dbReference type="GO" id="GO:0045259">
    <property type="term" value="C:proton-transporting ATP synthase complex"/>
    <property type="evidence" value="ECO:0007669"/>
    <property type="project" value="UniProtKB-KW"/>
</dbReference>
<keyword evidence="9 14" id="KW-0406">Ion transport</keyword>
<comment type="caution">
    <text evidence="16">The sequence shown here is derived from an EMBL/GenBank/DDBJ whole genome shotgun (WGS) entry which is preliminary data.</text>
</comment>
<name>A0A3D9KEZ5_9BACL</name>
<evidence type="ECO:0000256" key="2">
    <source>
        <dbReference type="ARBA" id="ARBA00006704"/>
    </source>
</evidence>
<dbReference type="EMBL" id="QRDZ01000007">
    <property type="protein sequence ID" value="RED84086.1"/>
    <property type="molecule type" value="Genomic_DNA"/>
</dbReference>